<keyword evidence="2" id="KW-0732">Signal</keyword>
<feature type="region of interest" description="Disordered" evidence="1">
    <location>
        <begin position="217"/>
        <end position="284"/>
    </location>
</feature>
<dbReference type="STRING" id="269621.A0A238FIX5"/>
<dbReference type="PANTHER" id="PTHR34862:SF1">
    <property type="entry name" value="SPARK DOMAIN-CONTAINING PROTEIN"/>
    <property type="match status" value="1"/>
</dbReference>
<dbReference type="Proteomes" id="UP000198372">
    <property type="component" value="Unassembled WGS sequence"/>
</dbReference>
<feature type="signal peptide" evidence="2">
    <location>
        <begin position="1"/>
        <end position="24"/>
    </location>
</feature>
<dbReference type="OrthoDB" id="2536450at2759"/>
<evidence type="ECO:0000313" key="4">
    <source>
        <dbReference type="Proteomes" id="UP000198372"/>
    </source>
</evidence>
<name>A0A238FIX5_9BASI</name>
<accession>A0A238FIX5</accession>
<evidence type="ECO:0000256" key="2">
    <source>
        <dbReference type="SAM" id="SignalP"/>
    </source>
</evidence>
<dbReference type="EMBL" id="FMSP01000008">
    <property type="protein sequence ID" value="SCV71953.1"/>
    <property type="molecule type" value="Genomic_DNA"/>
</dbReference>
<gene>
    <name evidence="3" type="ORF">BQ2448_4647</name>
</gene>
<organism evidence="3 4">
    <name type="scientific">Microbotryum intermedium</name>
    <dbReference type="NCBI Taxonomy" id="269621"/>
    <lineage>
        <taxon>Eukaryota</taxon>
        <taxon>Fungi</taxon>
        <taxon>Dikarya</taxon>
        <taxon>Basidiomycota</taxon>
        <taxon>Pucciniomycotina</taxon>
        <taxon>Microbotryomycetes</taxon>
        <taxon>Microbotryales</taxon>
        <taxon>Microbotryaceae</taxon>
        <taxon>Microbotryum</taxon>
    </lineage>
</organism>
<proteinExistence type="predicted"/>
<feature type="compositionally biased region" description="Low complexity" evidence="1">
    <location>
        <begin position="238"/>
        <end position="284"/>
    </location>
</feature>
<dbReference type="PANTHER" id="PTHR34862">
    <property type="entry name" value="SPARK DOMAIN-CONTAINING PROTEIN"/>
    <property type="match status" value="1"/>
</dbReference>
<feature type="compositionally biased region" description="Polar residues" evidence="1">
    <location>
        <begin position="221"/>
        <end position="230"/>
    </location>
</feature>
<sequence>MLFLTRSNLLAVVSLAVGSARADAGPTDPMTALINTLSNECAVSAVQLLGSDFATCGDAMDSMAAIAAQSDLPANLTVWFNNICKTACSSETLSDARSIVTKGCPEDLKDPTSLPLRTTGAIDNYGSLRHGACAFDINTHRNCLVDFATTFEKYSHKSLTVKFFVELPDNVASLSVIPPTELCSDCNKVLYTLSYNLLRNSPEEQNALKTEATALCPPSFTDGTDPSTVTFVGETPRPASNSSPPASGNGSCPDGSSAASSGCSKSNSQTTMTASGTSSTGSRRYCSSSPVGGATFVVFALVGGLFAL</sequence>
<keyword evidence="4" id="KW-1185">Reference proteome</keyword>
<feature type="chain" id="PRO_5012624533" evidence="2">
    <location>
        <begin position="25"/>
        <end position="308"/>
    </location>
</feature>
<protein>
    <submittedName>
        <fullName evidence="3">BQ2448_4647 protein</fullName>
    </submittedName>
</protein>
<dbReference type="AlphaFoldDB" id="A0A238FIX5"/>
<evidence type="ECO:0000313" key="3">
    <source>
        <dbReference type="EMBL" id="SCV71953.1"/>
    </source>
</evidence>
<evidence type="ECO:0000256" key="1">
    <source>
        <dbReference type="SAM" id="MobiDB-lite"/>
    </source>
</evidence>
<reference evidence="4" key="1">
    <citation type="submission" date="2016-09" db="EMBL/GenBank/DDBJ databases">
        <authorList>
            <person name="Jeantristanb JTB J.-T."/>
            <person name="Ricardo R."/>
        </authorList>
    </citation>
    <scope>NUCLEOTIDE SEQUENCE [LARGE SCALE GENOMIC DNA]</scope>
</reference>